<evidence type="ECO:0000256" key="5">
    <source>
        <dbReference type="ARBA" id="ARBA00023125"/>
    </source>
</evidence>
<keyword evidence="6 9" id="KW-0804">Transcription</keyword>
<protein>
    <recommendedName>
        <fullName evidence="9">Dof zinc finger protein</fullName>
    </recommendedName>
</protein>
<dbReference type="PANTHER" id="PTHR31992:SF285">
    <property type="entry name" value="DOF ZINC FINGER PROTEIN DOF4.6"/>
    <property type="match status" value="1"/>
</dbReference>
<dbReference type="GO" id="GO:0008270">
    <property type="term" value="F:zinc ion binding"/>
    <property type="evidence" value="ECO:0007669"/>
    <property type="project" value="UniProtKB-KW"/>
</dbReference>
<keyword evidence="7 8" id="KW-0539">Nucleus</keyword>
<evidence type="ECO:0000256" key="2">
    <source>
        <dbReference type="ARBA" id="ARBA00022771"/>
    </source>
</evidence>
<keyword evidence="13" id="KW-1185">Reference proteome</keyword>
<dbReference type="GO" id="GO:0003677">
    <property type="term" value="F:DNA binding"/>
    <property type="evidence" value="ECO:0007669"/>
    <property type="project" value="UniProtKB-UniRule"/>
</dbReference>
<evidence type="ECO:0000256" key="7">
    <source>
        <dbReference type="ARBA" id="ARBA00023242"/>
    </source>
</evidence>
<dbReference type="GO" id="GO:0005634">
    <property type="term" value="C:nucleus"/>
    <property type="evidence" value="ECO:0007669"/>
    <property type="project" value="UniProtKB-SubCell"/>
</dbReference>
<name>A0AAN7LUU0_TRANT</name>
<dbReference type="EMBL" id="JAXQNO010000008">
    <property type="protein sequence ID" value="KAK4793196.1"/>
    <property type="molecule type" value="Genomic_DNA"/>
</dbReference>
<dbReference type="PROSITE" id="PS50884">
    <property type="entry name" value="ZF_DOF_2"/>
    <property type="match status" value="1"/>
</dbReference>
<organism evidence="12 13">
    <name type="scientific">Trapa natans</name>
    <name type="common">Water chestnut</name>
    <dbReference type="NCBI Taxonomy" id="22666"/>
    <lineage>
        <taxon>Eukaryota</taxon>
        <taxon>Viridiplantae</taxon>
        <taxon>Streptophyta</taxon>
        <taxon>Embryophyta</taxon>
        <taxon>Tracheophyta</taxon>
        <taxon>Spermatophyta</taxon>
        <taxon>Magnoliopsida</taxon>
        <taxon>eudicotyledons</taxon>
        <taxon>Gunneridae</taxon>
        <taxon>Pentapetalae</taxon>
        <taxon>rosids</taxon>
        <taxon>malvids</taxon>
        <taxon>Myrtales</taxon>
        <taxon>Lythraceae</taxon>
        <taxon>Trapa</taxon>
    </lineage>
</organism>
<feature type="region of interest" description="Disordered" evidence="10">
    <location>
        <begin position="78"/>
        <end position="110"/>
    </location>
</feature>
<dbReference type="PANTHER" id="PTHR31992">
    <property type="entry name" value="DOF ZINC FINGER PROTEIN DOF1.4-RELATED"/>
    <property type="match status" value="1"/>
</dbReference>
<comment type="caution">
    <text evidence="12">The sequence shown here is derived from an EMBL/GenBank/DDBJ whole genome shotgun (WGS) entry which is preliminary data.</text>
</comment>
<evidence type="ECO:0000256" key="3">
    <source>
        <dbReference type="ARBA" id="ARBA00022833"/>
    </source>
</evidence>
<feature type="region of interest" description="Disordered" evidence="10">
    <location>
        <begin position="1"/>
        <end position="21"/>
    </location>
</feature>
<keyword evidence="5 8" id="KW-0238">DNA-binding</keyword>
<dbReference type="PROSITE" id="PS01361">
    <property type="entry name" value="ZF_DOF_1"/>
    <property type="match status" value="1"/>
</dbReference>
<sequence length="306" mass="33239">MDPNLNEREIINGTAGNDTNQIHKTNKMTRLSKDQALNCPRCNSLNTKFCYYNNYSLSQPRYFCKACRRYWTHGGSMRDVPVGGGTRKNKRSGLSSSSPSSAVHPPPQLSSSAAENYMKHFSPITFPPSDLSLSNFSTVTSPSPTVASGSTDRASVSSYKGLSLMMMGQSNYMQDLAFSSGGFHSTLPAGLFKPATTTPSFTFMDVSLQARNDSADTDAGGFNNIAAYHGNLQLGLQEGKARDLFPACYSKQPAPSSDRATGDHHQQFEQKRGILSGEVDVPGTDFWNQGLLLGSCTSWMNGSQIH</sequence>
<feature type="compositionally biased region" description="Low complexity" evidence="10">
    <location>
        <begin position="92"/>
        <end position="103"/>
    </location>
</feature>
<feature type="domain" description="Dof-type" evidence="11">
    <location>
        <begin position="37"/>
        <end position="91"/>
    </location>
</feature>
<dbReference type="Proteomes" id="UP001346149">
    <property type="component" value="Unassembled WGS sequence"/>
</dbReference>
<gene>
    <name evidence="12" type="ORF">SAY86_023631</name>
</gene>
<evidence type="ECO:0000256" key="6">
    <source>
        <dbReference type="ARBA" id="ARBA00023163"/>
    </source>
</evidence>
<evidence type="ECO:0000313" key="12">
    <source>
        <dbReference type="EMBL" id="KAK4793196.1"/>
    </source>
</evidence>
<dbReference type="InterPro" id="IPR003851">
    <property type="entry name" value="Znf_Dof"/>
</dbReference>
<accession>A0AAN7LUU0</accession>
<keyword evidence="1 9" id="KW-0479">Metal-binding</keyword>
<dbReference type="Pfam" id="PF02701">
    <property type="entry name" value="Zn_ribbon_Dof"/>
    <property type="match status" value="1"/>
</dbReference>
<proteinExistence type="predicted"/>
<evidence type="ECO:0000259" key="11">
    <source>
        <dbReference type="PROSITE" id="PS50884"/>
    </source>
</evidence>
<keyword evidence="3 9" id="KW-0862">Zinc</keyword>
<keyword evidence="4 9" id="KW-0805">Transcription regulation</keyword>
<evidence type="ECO:0000256" key="9">
    <source>
        <dbReference type="RuleBase" id="RU369094"/>
    </source>
</evidence>
<evidence type="ECO:0000256" key="4">
    <source>
        <dbReference type="ARBA" id="ARBA00023015"/>
    </source>
</evidence>
<dbReference type="GO" id="GO:0003700">
    <property type="term" value="F:DNA-binding transcription factor activity"/>
    <property type="evidence" value="ECO:0007669"/>
    <property type="project" value="UniProtKB-UniRule"/>
</dbReference>
<dbReference type="AlphaFoldDB" id="A0AAN7LUU0"/>
<evidence type="ECO:0000256" key="8">
    <source>
        <dbReference type="PROSITE-ProRule" id="PRU00071"/>
    </source>
</evidence>
<evidence type="ECO:0000256" key="1">
    <source>
        <dbReference type="ARBA" id="ARBA00022723"/>
    </source>
</evidence>
<comment type="function">
    <text evidence="9">Transcription factor that binds specifically to a 5'-AA[AG]G-3' consensus core sequence.</text>
</comment>
<dbReference type="InterPro" id="IPR045174">
    <property type="entry name" value="Dof"/>
</dbReference>
<comment type="subcellular location">
    <subcellularLocation>
        <location evidence="8 9">Nucleus</location>
    </subcellularLocation>
</comment>
<evidence type="ECO:0000313" key="13">
    <source>
        <dbReference type="Proteomes" id="UP001346149"/>
    </source>
</evidence>
<evidence type="ECO:0000256" key="10">
    <source>
        <dbReference type="SAM" id="MobiDB-lite"/>
    </source>
</evidence>
<reference evidence="12 13" key="1">
    <citation type="journal article" date="2023" name="Hortic Res">
        <title>Pangenome of water caltrop reveals structural variations and asymmetric subgenome divergence after allopolyploidization.</title>
        <authorList>
            <person name="Zhang X."/>
            <person name="Chen Y."/>
            <person name="Wang L."/>
            <person name="Yuan Y."/>
            <person name="Fang M."/>
            <person name="Shi L."/>
            <person name="Lu R."/>
            <person name="Comes H.P."/>
            <person name="Ma Y."/>
            <person name="Chen Y."/>
            <person name="Huang G."/>
            <person name="Zhou Y."/>
            <person name="Zheng Z."/>
            <person name="Qiu Y."/>
        </authorList>
    </citation>
    <scope>NUCLEOTIDE SEQUENCE [LARGE SCALE GENOMIC DNA]</scope>
    <source>
        <strain evidence="12">F231</strain>
    </source>
</reference>
<feature type="compositionally biased region" description="Basic and acidic residues" evidence="10">
    <location>
        <begin position="1"/>
        <end position="10"/>
    </location>
</feature>
<keyword evidence="2 8" id="KW-0863">Zinc-finger</keyword>